<dbReference type="Gramene" id="OE9A111310T1">
    <property type="protein sequence ID" value="OE9A111310C1"/>
    <property type="gene ID" value="OE9A111310"/>
</dbReference>
<dbReference type="Gene3D" id="1.20.1280.170">
    <property type="entry name" value="Exocyst complex component Exo70"/>
    <property type="match status" value="1"/>
</dbReference>
<feature type="region of interest" description="Disordered" evidence="4">
    <location>
        <begin position="166"/>
        <end position="191"/>
    </location>
</feature>
<keyword evidence="3" id="KW-0653">Protein transport</keyword>
<dbReference type="GO" id="GO:0006887">
    <property type="term" value="P:exocytosis"/>
    <property type="evidence" value="ECO:0007669"/>
    <property type="project" value="UniProtKB-KW"/>
</dbReference>
<dbReference type="AlphaFoldDB" id="A0A8S0RE73"/>
<evidence type="ECO:0000256" key="1">
    <source>
        <dbReference type="ARBA" id="ARBA00006756"/>
    </source>
</evidence>
<proteinExistence type="inferred from homology"/>
<dbReference type="Pfam" id="PF20669">
    <property type="entry name" value="Exo70_N"/>
    <property type="match status" value="1"/>
</dbReference>
<dbReference type="PANTHER" id="PTHR12542:SF92">
    <property type="entry name" value="EXOCYST COMPLEX COMPONENT EXO70E2"/>
    <property type="match status" value="1"/>
</dbReference>
<evidence type="ECO:0000313" key="6">
    <source>
        <dbReference type="EMBL" id="CAA2977527.1"/>
    </source>
</evidence>
<dbReference type="InterPro" id="IPR004140">
    <property type="entry name" value="Exo70"/>
</dbReference>
<dbReference type="Pfam" id="PF03081">
    <property type="entry name" value="Exo70_C"/>
    <property type="match status" value="1"/>
</dbReference>
<dbReference type="GO" id="GO:0000145">
    <property type="term" value="C:exocyst"/>
    <property type="evidence" value="ECO:0007669"/>
    <property type="project" value="InterPro"/>
</dbReference>
<protein>
    <recommendedName>
        <fullName evidence="3">Exocyst subunit Exo70 family protein</fullName>
    </recommendedName>
</protein>
<comment type="similarity">
    <text evidence="1 3">Belongs to the EXO70 family.</text>
</comment>
<comment type="caution">
    <text evidence="6">The sequence shown here is derived from an EMBL/GenBank/DDBJ whole genome shotgun (WGS) entry which is preliminary data.</text>
</comment>
<dbReference type="InterPro" id="IPR016159">
    <property type="entry name" value="Cullin_repeat-like_dom_sf"/>
</dbReference>
<sequence>MGDAEEHVIAAAYHVVKALEATKSMNLSNDVRRILADLDVHLSRMTTLGEDEADKTVEIENWLRSTQEKITGLHSNHSRIWNSGPVIVSQYLQAVDEVRRLKETLESFPSKRTWKQKNLLDRAQSTLQIEMTRLEDELVHILAQNKLRFEKEYVLHPTCEETCVSEESVVSNEGDSVQEDTSQRESSSTETEDYVMDLVHPDVVPQITSIANIMLASHYDLEFCQAFVRFWRAELAEYLTILNVEQFSVEDVLKMGWKCLNSRIRKWRRAIKNVIGIYLTSKKSLFDQVLAEYGNVSLTCLVDASKASLLSLLNFGHAVAIGPHKPEWLYCLLDMYETLASLISDIEALFPEEAGSFIRIEFHELLQRLGDAAKVIFMEFGNHIHIASRASKTPIANGDILPLTKYVVNYILCFVEYGGTLNSLLAQKDGDNFDTGPTENVGQITISCPLAIHLHSVTSILEANLDIKSNLYRDSSLKHIFMMNNINYMVDKIKNSEVRGYFGDKWIRKHIWKFRQHAMEYERITWSSIIDLITGDGRTGKATLKERCRDFCIAFEDVYKIQTAWYVPNCELREDLRISASTTVIPAYRNFVGKITDHIGEKYIKYTVQDLETYILDLLDGSQKSLKPSRMKEASILNRASLFPSTVINKMM</sequence>
<dbReference type="EMBL" id="CACTIH010003610">
    <property type="protein sequence ID" value="CAA2977527.1"/>
    <property type="molecule type" value="Genomic_DNA"/>
</dbReference>
<feature type="domain" description="Exocyst complex subunit Exo70 C-terminal" evidence="5">
    <location>
        <begin position="266"/>
        <end position="617"/>
    </location>
</feature>
<dbReference type="OrthoDB" id="1922221at2759"/>
<dbReference type="GO" id="GO:0005546">
    <property type="term" value="F:phosphatidylinositol-4,5-bisphosphate binding"/>
    <property type="evidence" value="ECO:0007669"/>
    <property type="project" value="InterPro"/>
</dbReference>
<evidence type="ECO:0000256" key="3">
    <source>
        <dbReference type="RuleBase" id="RU365026"/>
    </source>
</evidence>
<keyword evidence="3" id="KW-0268">Exocytosis</keyword>
<keyword evidence="2 3" id="KW-0813">Transport</keyword>
<dbReference type="GO" id="GO:0015031">
    <property type="term" value="P:protein transport"/>
    <property type="evidence" value="ECO:0007669"/>
    <property type="project" value="UniProtKB-KW"/>
</dbReference>
<accession>A0A8S0RE73</accession>
<keyword evidence="7" id="KW-1185">Reference proteome</keyword>
<reference evidence="6 7" key="1">
    <citation type="submission" date="2019-12" db="EMBL/GenBank/DDBJ databases">
        <authorList>
            <person name="Alioto T."/>
            <person name="Alioto T."/>
            <person name="Gomez Garrido J."/>
        </authorList>
    </citation>
    <scope>NUCLEOTIDE SEQUENCE [LARGE SCALE GENOMIC DNA]</scope>
</reference>
<dbReference type="InterPro" id="IPR046364">
    <property type="entry name" value="Exo70_C"/>
</dbReference>
<name>A0A8S0RE73_OLEEU</name>
<comment type="function">
    <text evidence="3">Component of the exocyst complex.</text>
</comment>
<organism evidence="6 7">
    <name type="scientific">Olea europaea subsp. europaea</name>
    <dbReference type="NCBI Taxonomy" id="158383"/>
    <lineage>
        <taxon>Eukaryota</taxon>
        <taxon>Viridiplantae</taxon>
        <taxon>Streptophyta</taxon>
        <taxon>Embryophyta</taxon>
        <taxon>Tracheophyta</taxon>
        <taxon>Spermatophyta</taxon>
        <taxon>Magnoliopsida</taxon>
        <taxon>eudicotyledons</taxon>
        <taxon>Gunneridae</taxon>
        <taxon>Pentapetalae</taxon>
        <taxon>asterids</taxon>
        <taxon>lamiids</taxon>
        <taxon>Lamiales</taxon>
        <taxon>Oleaceae</taxon>
        <taxon>Oleeae</taxon>
        <taxon>Olea</taxon>
    </lineage>
</organism>
<evidence type="ECO:0000256" key="4">
    <source>
        <dbReference type="SAM" id="MobiDB-lite"/>
    </source>
</evidence>
<evidence type="ECO:0000259" key="5">
    <source>
        <dbReference type="Pfam" id="PF03081"/>
    </source>
</evidence>
<evidence type="ECO:0000256" key="2">
    <source>
        <dbReference type="ARBA" id="ARBA00022448"/>
    </source>
</evidence>
<dbReference type="PANTHER" id="PTHR12542">
    <property type="entry name" value="EXOCYST COMPLEX PROTEIN EXO70"/>
    <property type="match status" value="1"/>
</dbReference>
<gene>
    <name evidence="6" type="ORF">OLEA9_A111310</name>
</gene>
<dbReference type="Proteomes" id="UP000594638">
    <property type="component" value="Unassembled WGS sequence"/>
</dbReference>
<dbReference type="SUPFAM" id="SSF74788">
    <property type="entry name" value="Cullin repeat-like"/>
    <property type="match status" value="1"/>
</dbReference>
<evidence type="ECO:0000313" key="7">
    <source>
        <dbReference type="Proteomes" id="UP000594638"/>
    </source>
</evidence>